<gene>
    <name evidence="1" type="ORF">F4821DRAFT_231257</name>
</gene>
<name>A0ACC0DAV6_9PEZI</name>
<dbReference type="Proteomes" id="UP001497680">
    <property type="component" value="Unassembled WGS sequence"/>
</dbReference>
<accession>A0ACC0DAV6</accession>
<reference evidence="1 2" key="1">
    <citation type="journal article" date="2022" name="New Phytol.">
        <title>Ecological generalism drives hyperdiversity of secondary metabolite gene clusters in xylarialean endophytes.</title>
        <authorList>
            <person name="Franco M.E.E."/>
            <person name="Wisecaver J.H."/>
            <person name="Arnold A.E."/>
            <person name="Ju Y.M."/>
            <person name="Slot J.C."/>
            <person name="Ahrendt S."/>
            <person name="Moore L.P."/>
            <person name="Eastman K.E."/>
            <person name="Scott K."/>
            <person name="Konkel Z."/>
            <person name="Mondo S.J."/>
            <person name="Kuo A."/>
            <person name="Hayes R.D."/>
            <person name="Haridas S."/>
            <person name="Andreopoulos B."/>
            <person name="Riley R."/>
            <person name="LaButti K."/>
            <person name="Pangilinan J."/>
            <person name="Lipzen A."/>
            <person name="Amirebrahimi M."/>
            <person name="Yan J."/>
            <person name="Adam C."/>
            <person name="Keymanesh K."/>
            <person name="Ng V."/>
            <person name="Louie K."/>
            <person name="Northen T."/>
            <person name="Drula E."/>
            <person name="Henrissat B."/>
            <person name="Hsieh H.M."/>
            <person name="Youens-Clark K."/>
            <person name="Lutzoni F."/>
            <person name="Miadlikowska J."/>
            <person name="Eastwood D.C."/>
            <person name="Hamelin R.C."/>
            <person name="Grigoriev I.V."/>
            <person name="U'Ren J.M."/>
        </authorList>
    </citation>
    <scope>NUCLEOTIDE SEQUENCE [LARGE SCALE GENOMIC DNA]</scope>
    <source>
        <strain evidence="1 2">ER1909</strain>
    </source>
</reference>
<protein>
    <submittedName>
        <fullName evidence="1">Uncharacterized protein</fullName>
    </submittedName>
</protein>
<keyword evidence="2" id="KW-1185">Reference proteome</keyword>
<proteinExistence type="predicted"/>
<organism evidence="1 2">
    <name type="scientific">Hypoxylon rubiginosum</name>
    <dbReference type="NCBI Taxonomy" id="110542"/>
    <lineage>
        <taxon>Eukaryota</taxon>
        <taxon>Fungi</taxon>
        <taxon>Dikarya</taxon>
        <taxon>Ascomycota</taxon>
        <taxon>Pezizomycotina</taxon>
        <taxon>Sordariomycetes</taxon>
        <taxon>Xylariomycetidae</taxon>
        <taxon>Xylariales</taxon>
        <taxon>Hypoxylaceae</taxon>
        <taxon>Hypoxylon</taxon>
    </lineage>
</organism>
<dbReference type="EMBL" id="MU394295">
    <property type="protein sequence ID" value="KAI6089530.1"/>
    <property type="molecule type" value="Genomic_DNA"/>
</dbReference>
<comment type="caution">
    <text evidence="1">The sequence shown here is derived from an EMBL/GenBank/DDBJ whole genome shotgun (WGS) entry which is preliminary data.</text>
</comment>
<evidence type="ECO:0000313" key="2">
    <source>
        <dbReference type="Proteomes" id="UP001497680"/>
    </source>
</evidence>
<sequence length="1110" mass="123766">MSSPPGSLRILPNVRDQDGGEPDADILLIAGISTPTADSWSFSSTDWLSDVLPEGSRKVRVLVFDYTVSLTETDFTCQDFLLQGDVLLSALSVARSQSETRPLFCVCHSVGGLILKQALCIANEQIYLYGSILNSVIGIIFLGTLHSGSTDGETLSRLLTILAKTNGAKKRINIAEQCVAQERTMIGQLATRFEAIGLRSSILTVWESQKTRVSEGLLKSQMVFLTDKRLCAVHSPLERFLALPLDHGSLCRVELADQNCQRQIKQFIAESFAESVGIIAERLKAMEFKYATTSNYSPMESEHLNAPDSTLMAVAGSIEPDFELIPHPHENTPRRPKPQLPCVYLDSHDRGRVFFGRQNVLDAIRDELLPIEKVNRDGPDLRQFALCGLGGVGKTEIAMEFALRFKDCFDAIFWVHADEAAKLDKCFQDISVKLGLEAADKAHSQVVSRSILKGWLANPIKDDIATDANINPATSLNTDASWLMIFDNADDPKLLGDYWPDGSGSVLITSRDPLAKRLFSTRSSGIDLGPLSDEDGGALLLRLTESEESPEEDAEATARIISHDLAGLPLALAQMAGIIRRDDLSLSEFLSLYQEDEERSALYGTKFDTGANVYHHSVATVWAHEKLSKEAKLLLQIASFLDPDMIQESILSDAITILQVGDPFSKSQFNNARTELLQTSLFRRDKGKNDLSEYRVSVHRLVQDAVLATMPGTDIDTAVEVLIGILWKNWPPTLGPPTKPVPFLKKEANVQHYQVGRYPRCAALYPHIIALKQRWRLTANCTAQTKLQFAALLCDGALYQNERGRTHDFDGFLAFAEELCEDIDGDARDAVLVDLHYCLGLISAGNNDLTKARRHQEAFFSLQKRICESISPDYIDEKLCLAYCELGLSHLLGGRLDESIKAHEYERKIRKKLGPDNFLNNVPLSRAATSASAYMMRASPGDLELAEQVLVEQLDVAERTGTAKSSHVIGRVTYTLANLRTLQGRDEEAYQLHLKAHELLVETFSEREIPRSKHKLAEYFIRSHRYEEAIKMINGALQSWSYDVEVYRPELARTTFLKARLLEKMGKTQKANVAYKVAGRLRAEVVPTDRRDVKSLAMKDFDEIVTFWTR</sequence>
<evidence type="ECO:0000313" key="1">
    <source>
        <dbReference type="EMBL" id="KAI6089530.1"/>
    </source>
</evidence>